<comment type="caution">
    <text evidence="1">The sequence shown here is derived from an EMBL/GenBank/DDBJ whole genome shotgun (WGS) entry which is preliminary data.</text>
</comment>
<reference evidence="1" key="1">
    <citation type="submission" date="2020-05" db="EMBL/GenBank/DDBJ databases">
        <title>Large-scale comparative analyses of tick genomes elucidate their genetic diversity and vector capacities.</title>
        <authorList>
            <person name="Jia N."/>
            <person name="Wang J."/>
            <person name="Shi W."/>
            <person name="Du L."/>
            <person name="Sun Y."/>
            <person name="Zhan W."/>
            <person name="Jiang J."/>
            <person name="Wang Q."/>
            <person name="Zhang B."/>
            <person name="Ji P."/>
            <person name="Sakyi L.B."/>
            <person name="Cui X."/>
            <person name="Yuan T."/>
            <person name="Jiang B."/>
            <person name="Yang W."/>
            <person name="Lam T.T.-Y."/>
            <person name="Chang Q."/>
            <person name="Ding S."/>
            <person name="Wang X."/>
            <person name="Zhu J."/>
            <person name="Ruan X."/>
            <person name="Zhao L."/>
            <person name="Wei J."/>
            <person name="Que T."/>
            <person name="Du C."/>
            <person name="Cheng J."/>
            <person name="Dai P."/>
            <person name="Han X."/>
            <person name="Huang E."/>
            <person name="Gao Y."/>
            <person name="Liu J."/>
            <person name="Shao H."/>
            <person name="Ye R."/>
            <person name="Li L."/>
            <person name="Wei W."/>
            <person name="Wang X."/>
            <person name="Wang C."/>
            <person name="Yang T."/>
            <person name="Huo Q."/>
            <person name="Li W."/>
            <person name="Guo W."/>
            <person name="Chen H."/>
            <person name="Zhou L."/>
            <person name="Ni X."/>
            <person name="Tian J."/>
            <person name="Zhou Y."/>
            <person name="Sheng Y."/>
            <person name="Liu T."/>
            <person name="Pan Y."/>
            <person name="Xia L."/>
            <person name="Li J."/>
            <person name="Zhao F."/>
            <person name="Cao W."/>
        </authorList>
    </citation>
    <scope>NUCLEOTIDE SEQUENCE</scope>
    <source>
        <strain evidence="1">Dsil-2018</strain>
    </source>
</reference>
<protein>
    <submittedName>
        <fullName evidence="1">Uncharacterized protein</fullName>
    </submittedName>
</protein>
<sequence>MLPANIDNELLIAIVEARPILWQAKHREHKNRVKKNVLWVEVAAIVLPGVLNAENIVQTRWKSLRDKFRRLFVANKKEQKSGAGAEETDEAANVTWPYFEQLMFLKDSIEGRP</sequence>
<dbReference type="EMBL" id="CM023478">
    <property type="protein sequence ID" value="KAH7934375.1"/>
    <property type="molecule type" value="Genomic_DNA"/>
</dbReference>
<evidence type="ECO:0000313" key="1">
    <source>
        <dbReference type="EMBL" id="KAH7934375.1"/>
    </source>
</evidence>
<evidence type="ECO:0000313" key="2">
    <source>
        <dbReference type="Proteomes" id="UP000821865"/>
    </source>
</evidence>
<keyword evidence="2" id="KW-1185">Reference proteome</keyword>
<proteinExistence type="predicted"/>
<name>A0ACB8C6C5_DERSI</name>
<organism evidence="1 2">
    <name type="scientific">Dermacentor silvarum</name>
    <name type="common">Tick</name>
    <dbReference type="NCBI Taxonomy" id="543639"/>
    <lineage>
        <taxon>Eukaryota</taxon>
        <taxon>Metazoa</taxon>
        <taxon>Ecdysozoa</taxon>
        <taxon>Arthropoda</taxon>
        <taxon>Chelicerata</taxon>
        <taxon>Arachnida</taxon>
        <taxon>Acari</taxon>
        <taxon>Parasitiformes</taxon>
        <taxon>Ixodida</taxon>
        <taxon>Ixodoidea</taxon>
        <taxon>Ixodidae</taxon>
        <taxon>Rhipicephalinae</taxon>
        <taxon>Dermacentor</taxon>
    </lineage>
</organism>
<dbReference type="Proteomes" id="UP000821865">
    <property type="component" value="Chromosome 9"/>
</dbReference>
<gene>
    <name evidence="1" type="ORF">HPB49_025248</name>
</gene>
<accession>A0ACB8C6C5</accession>